<dbReference type="AlphaFoldDB" id="A0A6B3NHM8"/>
<organism evidence="1">
    <name type="scientific">Symploca sp. SIO1C4</name>
    <dbReference type="NCBI Taxonomy" id="2607765"/>
    <lineage>
        <taxon>Bacteria</taxon>
        <taxon>Bacillati</taxon>
        <taxon>Cyanobacteriota</taxon>
        <taxon>Cyanophyceae</taxon>
        <taxon>Coleofasciculales</taxon>
        <taxon>Coleofasciculaceae</taxon>
        <taxon>Symploca</taxon>
    </lineage>
</organism>
<gene>
    <name evidence="1" type="ORF">F6J89_22700</name>
</gene>
<name>A0A6B3NHM8_9CYAN</name>
<proteinExistence type="predicted"/>
<sequence length="46" mass="5418">MGRWGDGEMIFELSSNSRKYNLDVRKLNLSRRLTVVRLNHAPLQVF</sequence>
<evidence type="ECO:0000313" key="1">
    <source>
        <dbReference type="EMBL" id="NER30355.1"/>
    </source>
</evidence>
<accession>A0A6B3NHM8</accession>
<protein>
    <submittedName>
        <fullName evidence="1">Uncharacterized protein</fullName>
    </submittedName>
</protein>
<comment type="caution">
    <text evidence="1">The sequence shown here is derived from an EMBL/GenBank/DDBJ whole genome shotgun (WGS) entry which is preliminary data.</text>
</comment>
<dbReference type="EMBL" id="JAAHFQ010000536">
    <property type="protein sequence ID" value="NER30355.1"/>
    <property type="molecule type" value="Genomic_DNA"/>
</dbReference>
<reference evidence="1" key="1">
    <citation type="submission" date="2019-11" db="EMBL/GenBank/DDBJ databases">
        <title>Genomic insights into an expanded diversity of filamentous marine cyanobacteria reveals the extraordinary biosynthetic potential of Moorea and Okeania.</title>
        <authorList>
            <person name="Ferreira Leao T."/>
            <person name="Wang M."/>
            <person name="Moss N."/>
            <person name="Da Silva R."/>
            <person name="Sanders J."/>
            <person name="Nurk S."/>
            <person name="Gurevich A."/>
            <person name="Humphrey G."/>
            <person name="Reher R."/>
            <person name="Zhu Q."/>
            <person name="Belda-Ferre P."/>
            <person name="Glukhov E."/>
            <person name="Rex R."/>
            <person name="Dorrestein P.C."/>
            <person name="Knight R."/>
            <person name="Pevzner P."/>
            <person name="Gerwick W.H."/>
            <person name="Gerwick L."/>
        </authorList>
    </citation>
    <scope>NUCLEOTIDE SEQUENCE</scope>
    <source>
        <strain evidence="1">SIO1C4</strain>
    </source>
</reference>